<organism evidence="4 5">
    <name type="scientific">Actinopolyspora alba</name>
    <dbReference type="NCBI Taxonomy" id="673379"/>
    <lineage>
        <taxon>Bacteria</taxon>
        <taxon>Bacillati</taxon>
        <taxon>Actinomycetota</taxon>
        <taxon>Actinomycetes</taxon>
        <taxon>Actinopolysporales</taxon>
        <taxon>Actinopolysporaceae</taxon>
        <taxon>Actinopolyspora</taxon>
        <taxon>Actinopolyspora alba group</taxon>
    </lineage>
</organism>
<dbReference type="Gene3D" id="2.60.40.200">
    <property type="entry name" value="Superoxide dismutase, copper/zinc binding domain"/>
    <property type="match status" value="1"/>
</dbReference>
<keyword evidence="2" id="KW-0732">Signal</keyword>
<accession>A0A1I2AQF9</accession>
<dbReference type="SUPFAM" id="SSF49329">
    <property type="entry name" value="Cu,Zn superoxide dismutase-like"/>
    <property type="match status" value="1"/>
</dbReference>
<dbReference type="InterPro" id="IPR036423">
    <property type="entry name" value="SOD-like_Cu/Zn_dom_sf"/>
</dbReference>
<feature type="domain" description="Superoxide dismutase copper/zinc binding" evidence="3">
    <location>
        <begin position="67"/>
        <end position="185"/>
    </location>
</feature>
<dbReference type="GO" id="GO:0046872">
    <property type="term" value="F:metal ion binding"/>
    <property type="evidence" value="ECO:0007669"/>
    <property type="project" value="InterPro"/>
</dbReference>
<reference evidence="5" key="1">
    <citation type="submission" date="2016-10" db="EMBL/GenBank/DDBJ databases">
        <authorList>
            <person name="Varghese N."/>
            <person name="Submissions S."/>
        </authorList>
    </citation>
    <scope>NUCLEOTIDE SEQUENCE [LARGE SCALE GENOMIC DNA]</scope>
    <source>
        <strain evidence="5">DSM 45004</strain>
    </source>
</reference>
<evidence type="ECO:0000256" key="2">
    <source>
        <dbReference type="SAM" id="SignalP"/>
    </source>
</evidence>
<proteinExistence type="inferred from homology"/>
<comment type="similarity">
    <text evidence="1">Belongs to the Cu-Zn superoxide dismutase family.</text>
</comment>
<dbReference type="EMBL" id="FOMZ01000014">
    <property type="protein sequence ID" value="SFE45223.1"/>
    <property type="molecule type" value="Genomic_DNA"/>
</dbReference>
<protein>
    <submittedName>
        <fullName evidence="4">Superoxide dismutase, Cu-Zn family</fullName>
    </submittedName>
</protein>
<dbReference type="RefSeq" id="WP_092928698.1">
    <property type="nucleotide sequence ID" value="NZ_FOMZ01000014.1"/>
</dbReference>
<evidence type="ECO:0000313" key="5">
    <source>
        <dbReference type="Proteomes" id="UP000198716"/>
    </source>
</evidence>
<evidence type="ECO:0000256" key="1">
    <source>
        <dbReference type="ARBA" id="ARBA00010457"/>
    </source>
</evidence>
<dbReference type="InterPro" id="IPR001424">
    <property type="entry name" value="SOD_Cu_Zn_dom"/>
</dbReference>
<evidence type="ECO:0000313" key="4">
    <source>
        <dbReference type="EMBL" id="SFE45223.1"/>
    </source>
</evidence>
<keyword evidence="5" id="KW-1185">Reference proteome</keyword>
<dbReference type="Proteomes" id="UP000198716">
    <property type="component" value="Unassembled WGS sequence"/>
</dbReference>
<dbReference type="AlphaFoldDB" id="A0A1I2AQF9"/>
<gene>
    <name evidence="4" type="ORF">SAMN04487819_11411</name>
</gene>
<dbReference type="Pfam" id="PF00080">
    <property type="entry name" value="Sod_Cu"/>
    <property type="match status" value="1"/>
</dbReference>
<feature type="signal peptide" evidence="2">
    <location>
        <begin position="1"/>
        <end position="24"/>
    </location>
</feature>
<dbReference type="GO" id="GO:0006801">
    <property type="term" value="P:superoxide metabolic process"/>
    <property type="evidence" value="ECO:0007669"/>
    <property type="project" value="InterPro"/>
</dbReference>
<feature type="chain" id="PRO_5011435479" evidence="2">
    <location>
        <begin position="25"/>
        <end position="190"/>
    </location>
</feature>
<evidence type="ECO:0000259" key="3">
    <source>
        <dbReference type="Pfam" id="PF00080"/>
    </source>
</evidence>
<sequence>MRSVSSVVLAVTALIIAVPATAQADSSGEGHNRTVARGVFTGYQESAAAVTYAPELVPPGARMGVFAESSPGKGTSVAAVLEGLRPNRTYGAHVHTHPCGDEGADAGPHFQRIPAPEGVSGDPTYANPSNEIWLDFRTDAAGNAVSGAFGKWNPHRGDASSVVIHEHRTRTAPGVAGEAGDRLACLNVPF</sequence>
<name>A0A1I2AQF9_9ACTN</name>